<keyword evidence="1" id="KW-0472">Membrane</keyword>
<proteinExistence type="predicted"/>
<keyword evidence="1" id="KW-0812">Transmembrane</keyword>
<dbReference type="STRING" id="1736691.SAMN06295964_2038"/>
<dbReference type="AlphaFoldDB" id="A0A1T4Z2J5"/>
<reference evidence="3" key="1">
    <citation type="submission" date="2017-02" db="EMBL/GenBank/DDBJ databases">
        <authorList>
            <person name="Varghese N."/>
            <person name="Submissions S."/>
        </authorList>
    </citation>
    <scope>NUCLEOTIDE SEQUENCE [LARGE SCALE GENOMIC DNA]</scope>
    <source>
        <strain evidence="3">9H-4</strain>
    </source>
</reference>
<dbReference type="RefSeq" id="WP_078700053.1">
    <property type="nucleotide sequence ID" value="NZ_LT796768.1"/>
</dbReference>
<evidence type="ECO:0008006" key="4">
    <source>
        <dbReference type="Google" id="ProtNLM"/>
    </source>
</evidence>
<protein>
    <recommendedName>
        <fullName evidence="4">DNA-directed RNA polymerase specialized sigma subunit, sigma24 family</fullName>
    </recommendedName>
</protein>
<dbReference type="Proteomes" id="UP000191040">
    <property type="component" value="Chromosome I"/>
</dbReference>
<evidence type="ECO:0000256" key="1">
    <source>
        <dbReference type="SAM" id="Phobius"/>
    </source>
</evidence>
<sequence>MTRVDEFDAFYSSTQRVTLVTTYAKCGDREVAREATIEAYRHAWRQWSRVSSGDPASFARAEAWKGTALSRGTHPWRRKRTHDTDTALLAQLADLDQPSRRLISLMTIADVDLDEAAREVGVDDEAALELASRGFSRIEEGLGATIDEVVERMRALAVVTAGLDLPTAAEVRRSATRGARRNAVLLVAAALAVVLFGGALVAQGDATARQSALPDREKIGAESRDVVLDSHNIGTDDLLSSGEVAALRPDSSWTVEATDTDPANQTPYATCPTTRFADPDPLKVFVRAFTDDSDDRVAQAIEVSRSEEASEAAFDRLVSFYAGCEHPRTRLVDAYRVERPFGDFVILRLQSYRSPSRFITVGLAQSGALTSTLVHESPGTKRTDVRQFARVLNESISRVCADSGGDCSTRFTVTPALPPAVGKNPEFLGVVDLPPVRTIDSVWSASAPMPVTDQNPTATVCDDTKFTDPSVLSAQSRVFAIPEATELPDQFALTQTVARLKSPKAAKKLVDGVTKRLEKCADGDLPAEISDVKRVRGEDFTGTSWRVGLEVGKDEVVNYRMGIVRRGSDVTQVLFPPAGKYAISGGEFRTVLKRAGERLAHAPE</sequence>
<feature type="transmembrane region" description="Helical" evidence="1">
    <location>
        <begin position="182"/>
        <end position="202"/>
    </location>
</feature>
<dbReference type="OrthoDB" id="3765654at2"/>
<evidence type="ECO:0000313" key="3">
    <source>
        <dbReference type="Proteomes" id="UP000191040"/>
    </source>
</evidence>
<accession>A0A1T4Z2J5</accession>
<dbReference type="EMBL" id="LT796768">
    <property type="protein sequence ID" value="SKB08176.1"/>
    <property type="molecule type" value="Genomic_DNA"/>
</dbReference>
<name>A0A1T4Z2J5_9ACTN</name>
<keyword evidence="1" id="KW-1133">Transmembrane helix</keyword>
<evidence type="ECO:0000313" key="2">
    <source>
        <dbReference type="EMBL" id="SKB08176.1"/>
    </source>
</evidence>
<gene>
    <name evidence="2" type="ORF">SAMN06295964_2038</name>
</gene>
<keyword evidence="3" id="KW-1185">Reference proteome</keyword>
<organism evidence="2 3">
    <name type="scientific">Aeromicrobium choanae</name>
    <dbReference type="NCBI Taxonomy" id="1736691"/>
    <lineage>
        <taxon>Bacteria</taxon>
        <taxon>Bacillati</taxon>
        <taxon>Actinomycetota</taxon>
        <taxon>Actinomycetes</taxon>
        <taxon>Propionibacteriales</taxon>
        <taxon>Nocardioidaceae</taxon>
        <taxon>Aeromicrobium</taxon>
    </lineage>
</organism>